<gene>
    <name evidence="1" type="ORF">FTUN_0444</name>
</gene>
<name>A0A6M5YI54_9BACT</name>
<dbReference type="AlphaFoldDB" id="A0A6M5YI54"/>
<accession>A0A6M5YI54</accession>
<evidence type="ECO:0000313" key="1">
    <source>
        <dbReference type="EMBL" id="QJW92946.1"/>
    </source>
</evidence>
<keyword evidence="2" id="KW-1185">Reference proteome</keyword>
<dbReference type="Proteomes" id="UP000503447">
    <property type="component" value="Chromosome"/>
</dbReference>
<sequence>MALKFLNWTAAATTVQAAGADHETAPRLVVGGLNTVTGADGKAGMALADKPKLSESCRVYNSGPAPLLVYPTPDGSINGGRTGEPVRLPPGCYALFECVDGPNWCYLHS</sequence>
<dbReference type="RefSeq" id="WP_171469246.1">
    <property type="nucleotide sequence ID" value="NZ_CP053452.2"/>
</dbReference>
<protein>
    <submittedName>
        <fullName evidence="1">Uncharacterized protein</fullName>
    </submittedName>
</protein>
<dbReference type="EMBL" id="CP053452">
    <property type="protein sequence ID" value="QJW92946.1"/>
    <property type="molecule type" value="Genomic_DNA"/>
</dbReference>
<proteinExistence type="predicted"/>
<evidence type="ECO:0000313" key="2">
    <source>
        <dbReference type="Proteomes" id="UP000503447"/>
    </source>
</evidence>
<dbReference type="KEGG" id="ftj:FTUN_0444"/>
<organism evidence="1 2">
    <name type="scientific">Frigoriglobus tundricola</name>
    <dbReference type="NCBI Taxonomy" id="2774151"/>
    <lineage>
        <taxon>Bacteria</taxon>
        <taxon>Pseudomonadati</taxon>
        <taxon>Planctomycetota</taxon>
        <taxon>Planctomycetia</taxon>
        <taxon>Gemmatales</taxon>
        <taxon>Gemmataceae</taxon>
        <taxon>Frigoriglobus</taxon>
    </lineage>
</organism>
<reference evidence="2" key="1">
    <citation type="submission" date="2020-05" db="EMBL/GenBank/DDBJ databases">
        <title>Frigoriglobus tundricola gen. nov., sp. nov., a psychrotolerant cellulolytic planctomycete of the family Gemmataceae with two divergent copies of 16S rRNA gene.</title>
        <authorList>
            <person name="Kulichevskaya I.S."/>
            <person name="Ivanova A.A."/>
            <person name="Naumoff D.G."/>
            <person name="Beletsky A.V."/>
            <person name="Rijpstra W.I.C."/>
            <person name="Sinninghe Damste J.S."/>
            <person name="Mardanov A.V."/>
            <person name="Ravin N.V."/>
            <person name="Dedysh S.N."/>
        </authorList>
    </citation>
    <scope>NUCLEOTIDE SEQUENCE [LARGE SCALE GENOMIC DNA]</scope>
    <source>
        <strain evidence="2">PL17</strain>
    </source>
</reference>